<feature type="compositionally biased region" description="Basic and acidic residues" evidence="1">
    <location>
        <begin position="449"/>
        <end position="472"/>
    </location>
</feature>
<comment type="caution">
    <text evidence="2">The sequence shown here is derived from an EMBL/GenBank/DDBJ whole genome shotgun (WGS) entry which is preliminary data.</text>
</comment>
<feature type="region of interest" description="Disordered" evidence="1">
    <location>
        <begin position="443"/>
        <end position="475"/>
    </location>
</feature>
<protein>
    <submittedName>
        <fullName evidence="2">Uncharacterized protein</fullName>
    </submittedName>
</protein>
<gene>
    <name evidence="2" type="ORF">SAMN05216268_10689</name>
</gene>
<accession>A0A9X8QSC5</accession>
<sequence length="559" mass="59365">MDKRIATISGTMLTPGVSRNKRFYSTELIARAAKRMQERISDPDGLPIVMRTHHNAGDDSRKIVGRLTQVKVGEDGAASYSADLYDTAPGRDIAALITGKNPALKSVSIHGYWLGPVKRVAHEGESVTTAEDLEVDALDFTASPGVLGANVAAASYLPDAPAAAESTAGRTPISESVEATVEAITEAAPVDEAGYSGKQRRQMAAKGQAMNDGAYPIASKKDLRKSIRAVGRGGADHDAIRRHIVKRAQALGLTSLIPDNWKADGSMKENTTRLLDVREYYPDGPEGQAGFCIDAFNGPISLTMRACGIDPADLRAITQAAMCAAVDALQAMDPDMDADIDVDDTDSDDGGESAPEPPAAASEALKPATADVDDALTQTAPPDRGAATTTTEEEAAMGEPTTETDQTAAPARSLTDADISALGALFGAALKESLAPVTVALAENAPKASKSESEATESADVKRGREAKESKKAKVAKLQETVRAEMAELKESLREELLPKVRDELREELLRENGLPPRKGYRVHENEQSGPDETSPEDLYRNRAELLLGEFGRTPQPAQ</sequence>
<evidence type="ECO:0000313" key="3">
    <source>
        <dbReference type="Proteomes" id="UP000184388"/>
    </source>
</evidence>
<dbReference type="EMBL" id="FRBK01000006">
    <property type="protein sequence ID" value="SHL75655.1"/>
    <property type="molecule type" value="Genomic_DNA"/>
</dbReference>
<dbReference type="Proteomes" id="UP000184388">
    <property type="component" value="Unassembled WGS sequence"/>
</dbReference>
<dbReference type="AlphaFoldDB" id="A0A9X8QSC5"/>
<evidence type="ECO:0000313" key="2">
    <source>
        <dbReference type="EMBL" id="SHL75655.1"/>
    </source>
</evidence>
<dbReference type="RefSeq" id="WP_073444632.1">
    <property type="nucleotide sequence ID" value="NZ_FRBK01000006.1"/>
</dbReference>
<organism evidence="2 3">
    <name type="scientific">Streptomyces yunnanensis</name>
    <dbReference type="NCBI Taxonomy" id="156453"/>
    <lineage>
        <taxon>Bacteria</taxon>
        <taxon>Bacillati</taxon>
        <taxon>Actinomycetota</taxon>
        <taxon>Actinomycetes</taxon>
        <taxon>Kitasatosporales</taxon>
        <taxon>Streptomycetaceae</taxon>
        <taxon>Streptomyces</taxon>
    </lineage>
</organism>
<feature type="region of interest" description="Disordered" evidence="1">
    <location>
        <begin position="336"/>
        <end position="411"/>
    </location>
</feature>
<feature type="compositionally biased region" description="Acidic residues" evidence="1">
    <location>
        <begin position="336"/>
        <end position="351"/>
    </location>
</feature>
<feature type="region of interest" description="Disordered" evidence="1">
    <location>
        <begin position="509"/>
        <end position="559"/>
    </location>
</feature>
<reference evidence="3" key="1">
    <citation type="submission" date="2016-11" db="EMBL/GenBank/DDBJ databases">
        <authorList>
            <person name="Jaros S."/>
            <person name="Januszkiewicz K."/>
            <person name="Wedrychowicz H."/>
        </authorList>
    </citation>
    <scope>NUCLEOTIDE SEQUENCE [LARGE SCALE GENOMIC DNA]</scope>
    <source>
        <strain evidence="3">CGMCC 4.3555</strain>
    </source>
</reference>
<proteinExistence type="predicted"/>
<evidence type="ECO:0000256" key="1">
    <source>
        <dbReference type="SAM" id="MobiDB-lite"/>
    </source>
</evidence>
<name>A0A9X8QSC5_9ACTN</name>